<comment type="caution">
    <text evidence="8">The sequence shown here is derived from an EMBL/GenBank/DDBJ whole genome shotgun (WGS) entry which is preliminary data.</text>
</comment>
<comment type="similarity">
    <text evidence="2">Belongs to the TrbI/VirB10 family.</text>
</comment>
<evidence type="ECO:0000256" key="4">
    <source>
        <dbReference type="ARBA" id="ARBA00022989"/>
    </source>
</evidence>
<feature type="region of interest" description="Disordered" evidence="6">
    <location>
        <begin position="338"/>
        <end position="360"/>
    </location>
</feature>
<organism evidence="8 9">
    <name type="scientific">Fusobacterium nucleatum subsp. polymorphum</name>
    <name type="common">Fusobacterium polymorphum</name>
    <dbReference type="NCBI Taxonomy" id="76857"/>
    <lineage>
        <taxon>Bacteria</taxon>
        <taxon>Fusobacteriati</taxon>
        <taxon>Fusobacteriota</taxon>
        <taxon>Fusobacteriia</taxon>
        <taxon>Fusobacteriales</taxon>
        <taxon>Fusobacteriaceae</taxon>
        <taxon>Fusobacterium</taxon>
    </lineage>
</organism>
<dbReference type="RefSeq" id="WP_098997352.1">
    <property type="nucleotide sequence ID" value="NZ_CP077153.1"/>
</dbReference>
<dbReference type="Proteomes" id="UP000224507">
    <property type="component" value="Unassembled WGS sequence"/>
</dbReference>
<accession>A0A2C6C9N7</accession>
<evidence type="ECO:0000256" key="1">
    <source>
        <dbReference type="ARBA" id="ARBA00004167"/>
    </source>
</evidence>
<comment type="subcellular location">
    <subcellularLocation>
        <location evidence="1">Membrane</location>
        <topology evidence="1">Single-pass membrane protein</topology>
    </subcellularLocation>
</comment>
<evidence type="ECO:0000313" key="9">
    <source>
        <dbReference type="Proteomes" id="UP000224507"/>
    </source>
</evidence>
<evidence type="ECO:0000256" key="6">
    <source>
        <dbReference type="SAM" id="MobiDB-lite"/>
    </source>
</evidence>
<dbReference type="CDD" id="cd16429">
    <property type="entry name" value="VirB10"/>
    <property type="match status" value="1"/>
</dbReference>
<sequence length="413" mass="45474">MQDDGKINLDKSAQEKYKSSTTLNKKNIIKAIAVIIAGIIGISLFFNFLFSNPKDEEKKEDENILEEKAISDDLKKQDYSNRNVLLAADETLSNIKDENTIDYNVPAEEPVPVEEKEDPMETFLKEQELEKLKRKYDARKSAFKSKSNNAEYEIISQTPDTADSYTNDLDYLKYLTSEINQTADPNMQKEKKQFLKNAAVQNFVLKEPLTPSISKYEVKTGTYIPITLVGGINSDLPGHLVAIVREDIYDTNTGTVKIIPAGSRLFGTFSSEVSWGQTRVQVVFNRLTLPNGKSINLGAMGAADLAGQSGLTGDVNMHLGKVIGSIVMAGIVGGADGALTNNGNHRKDENSALSKGGEESGRTAIETVDKYSSKILDVQPTITVKPGTRGTIVVEEDIILEKYDSSINYLIEE</sequence>
<reference evidence="8 9" key="1">
    <citation type="submission" date="2017-06" db="EMBL/GenBank/DDBJ databases">
        <title>Draft genome sequence of Fusobacterium nucleatum subsp. polymorphum KCOM 1274 (=ChDC F309).</title>
        <authorList>
            <person name="Kook J.-K."/>
            <person name="Park S.-N."/>
            <person name="Lim Y.K."/>
            <person name="Roh H."/>
        </authorList>
    </citation>
    <scope>NUCLEOTIDE SEQUENCE [LARGE SCALE GENOMIC DNA]</scope>
    <source>
        <strain evidence="9">KCOM 1274 (ChDC F309)</strain>
    </source>
</reference>
<evidence type="ECO:0000256" key="3">
    <source>
        <dbReference type="ARBA" id="ARBA00022692"/>
    </source>
</evidence>
<keyword evidence="5 7" id="KW-0472">Membrane</keyword>
<evidence type="ECO:0000256" key="7">
    <source>
        <dbReference type="SAM" id="Phobius"/>
    </source>
</evidence>
<evidence type="ECO:0000313" key="8">
    <source>
        <dbReference type="EMBL" id="PHI15516.1"/>
    </source>
</evidence>
<dbReference type="AlphaFoldDB" id="A0A2C6C9N7"/>
<evidence type="ECO:0000256" key="2">
    <source>
        <dbReference type="ARBA" id="ARBA00010265"/>
    </source>
</evidence>
<dbReference type="Pfam" id="PF03743">
    <property type="entry name" value="TrbI"/>
    <property type="match status" value="1"/>
</dbReference>
<dbReference type="InterPro" id="IPR042217">
    <property type="entry name" value="T4SS_VirB10/TrbI"/>
</dbReference>
<evidence type="ECO:0000256" key="5">
    <source>
        <dbReference type="ARBA" id="ARBA00023136"/>
    </source>
</evidence>
<protein>
    <submittedName>
        <fullName evidence="8">Conjugal transfer protein TrbI</fullName>
    </submittedName>
</protein>
<keyword evidence="3 7" id="KW-0812">Transmembrane</keyword>
<keyword evidence="4 7" id="KW-1133">Transmembrane helix</keyword>
<proteinExistence type="inferred from homology"/>
<gene>
    <name evidence="8" type="ORF">CBG56_05670</name>
</gene>
<feature type="compositionally biased region" description="Basic and acidic residues" evidence="6">
    <location>
        <begin position="345"/>
        <end position="360"/>
    </location>
</feature>
<feature type="transmembrane region" description="Helical" evidence="7">
    <location>
        <begin position="28"/>
        <end position="50"/>
    </location>
</feature>
<dbReference type="InterPro" id="IPR005498">
    <property type="entry name" value="T4SS_VirB10/TraB/TrbI"/>
</dbReference>
<dbReference type="GO" id="GO:0016020">
    <property type="term" value="C:membrane"/>
    <property type="evidence" value="ECO:0007669"/>
    <property type="project" value="UniProtKB-SubCell"/>
</dbReference>
<dbReference type="EMBL" id="NIRO01000004">
    <property type="protein sequence ID" value="PHI15516.1"/>
    <property type="molecule type" value="Genomic_DNA"/>
</dbReference>
<dbReference type="Gene3D" id="2.40.128.260">
    <property type="entry name" value="Type IV secretion system, VirB10/TraB/TrbI"/>
    <property type="match status" value="1"/>
</dbReference>
<name>A0A2C6C9N7_FUSNP</name>